<evidence type="ECO:0000313" key="2">
    <source>
        <dbReference type="Proteomes" id="UP000275078"/>
    </source>
</evidence>
<sequence length="100" mass="11549">MTHDLLNCQDNSIWRSRENVFPRDKIGTVDRIDDEAWGNSSINAIWMVAKIAFVVLEQWSAEQIRATYLNDDSLDGVYKWNEAEIERFVEGCKKAGLLVE</sequence>
<accession>A0A3N4I3N4</accession>
<keyword evidence="2" id="KW-1185">Reference proteome</keyword>
<reference evidence="1 2" key="1">
    <citation type="journal article" date="2018" name="Nat. Ecol. Evol.">
        <title>Pezizomycetes genomes reveal the molecular basis of ectomycorrhizal truffle lifestyle.</title>
        <authorList>
            <person name="Murat C."/>
            <person name="Payen T."/>
            <person name="Noel B."/>
            <person name="Kuo A."/>
            <person name="Morin E."/>
            <person name="Chen J."/>
            <person name="Kohler A."/>
            <person name="Krizsan K."/>
            <person name="Balestrini R."/>
            <person name="Da Silva C."/>
            <person name="Montanini B."/>
            <person name="Hainaut M."/>
            <person name="Levati E."/>
            <person name="Barry K.W."/>
            <person name="Belfiori B."/>
            <person name="Cichocki N."/>
            <person name="Clum A."/>
            <person name="Dockter R.B."/>
            <person name="Fauchery L."/>
            <person name="Guy J."/>
            <person name="Iotti M."/>
            <person name="Le Tacon F."/>
            <person name="Lindquist E.A."/>
            <person name="Lipzen A."/>
            <person name="Malagnac F."/>
            <person name="Mello A."/>
            <person name="Molinier V."/>
            <person name="Miyauchi S."/>
            <person name="Poulain J."/>
            <person name="Riccioni C."/>
            <person name="Rubini A."/>
            <person name="Sitrit Y."/>
            <person name="Splivallo R."/>
            <person name="Traeger S."/>
            <person name="Wang M."/>
            <person name="Zifcakova L."/>
            <person name="Wipf D."/>
            <person name="Zambonelli A."/>
            <person name="Paolocci F."/>
            <person name="Nowrousian M."/>
            <person name="Ottonello S."/>
            <person name="Baldrian P."/>
            <person name="Spatafora J.W."/>
            <person name="Henrissat B."/>
            <person name="Nagy L.G."/>
            <person name="Aury J.M."/>
            <person name="Wincker P."/>
            <person name="Grigoriev I.V."/>
            <person name="Bonfante P."/>
            <person name="Martin F.M."/>
        </authorList>
    </citation>
    <scope>NUCLEOTIDE SEQUENCE [LARGE SCALE GENOMIC DNA]</scope>
    <source>
        <strain evidence="1 2">RN42</strain>
    </source>
</reference>
<organism evidence="1 2">
    <name type="scientific">Ascobolus immersus RN42</name>
    <dbReference type="NCBI Taxonomy" id="1160509"/>
    <lineage>
        <taxon>Eukaryota</taxon>
        <taxon>Fungi</taxon>
        <taxon>Dikarya</taxon>
        <taxon>Ascomycota</taxon>
        <taxon>Pezizomycotina</taxon>
        <taxon>Pezizomycetes</taxon>
        <taxon>Pezizales</taxon>
        <taxon>Ascobolaceae</taxon>
        <taxon>Ascobolus</taxon>
    </lineage>
</organism>
<gene>
    <name evidence="1" type="ORF">BJ508DRAFT_133078</name>
</gene>
<dbReference type="Proteomes" id="UP000275078">
    <property type="component" value="Unassembled WGS sequence"/>
</dbReference>
<proteinExistence type="predicted"/>
<dbReference type="EMBL" id="ML119693">
    <property type="protein sequence ID" value="RPA79996.1"/>
    <property type="molecule type" value="Genomic_DNA"/>
</dbReference>
<protein>
    <submittedName>
        <fullName evidence="1">Uncharacterized protein</fullName>
    </submittedName>
</protein>
<dbReference type="AlphaFoldDB" id="A0A3N4I3N4"/>
<evidence type="ECO:0000313" key="1">
    <source>
        <dbReference type="EMBL" id="RPA79996.1"/>
    </source>
</evidence>
<name>A0A3N4I3N4_ASCIM</name>